<organism evidence="6 7">
    <name type="scientific">Stella humosa</name>
    <dbReference type="NCBI Taxonomy" id="94"/>
    <lineage>
        <taxon>Bacteria</taxon>
        <taxon>Pseudomonadati</taxon>
        <taxon>Pseudomonadota</taxon>
        <taxon>Alphaproteobacteria</taxon>
        <taxon>Rhodospirillales</taxon>
        <taxon>Stellaceae</taxon>
        <taxon>Stella</taxon>
    </lineage>
</organism>
<accession>A0A3N1KY94</accession>
<dbReference type="InterPro" id="IPR011701">
    <property type="entry name" value="MFS"/>
</dbReference>
<feature type="transmembrane region" description="Helical" evidence="5">
    <location>
        <begin position="81"/>
        <end position="99"/>
    </location>
</feature>
<protein>
    <submittedName>
        <fullName evidence="6">Putative MFS family arabinose efflux permease</fullName>
    </submittedName>
</protein>
<dbReference type="InterPro" id="IPR051788">
    <property type="entry name" value="MFS_Transporter"/>
</dbReference>
<comment type="caution">
    <text evidence="6">The sequence shown here is derived from an EMBL/GenBank/DDBJ whole genome shotgun (WGS) entry which is preliminary data.</text>
</comment>
<keyword evidence="4 5" id="KW-0472">Membrane</keyword>
<comment type="subcellular location">
    <subcellularLocation>
        <location evidence="1">Membrane</location>
        <topology evidence="1">Multi-pass membrane protein</topology>
    </subcellularLocation>
</comment>
<dbReference type="InterPro" id="IPR036259">
    <property type="entry name" value="MFS_trans_sf"/>
</dbReference>
<keyword evidence="2 5" id="KW-0812">Transmembrane</keyword>
<keyword evidence="3 5" id="KW-1133">Transmembrane helix</keyword>
<evidence type="ECO:0000313" key="6">
    <source>
        <dbReference type="EMBL" id="ROP84412.1"/>
    </source>
</evidence>
<feature type="transmembrane region" description="Helical" evidence="5">
    <location>
        <begin position="212"/>
        <end position="234"/>
    </location>
</feature>
<dbReference type="CDD" id="cd17393">
    <property type="entry name" value="MFS_MosC_like"/>
    <property type="match status" value="1"/>
</dbReference>
<dbReference type="EMBL" id="RJKX01000015">
    <property type="protein sequence ID" value="ROP84412.1"/>
    <property type="molecule type" value="Genomic_DNA"/>
</dbReference>
<sequence length="388" mass="38277">MQNQPLPGRVRPAAARRATAVVFFANGAGFGLWAAHIPAIKDGLGLSEGELGLALLMLAAGAVATMPLAGRCAVAIGSRPTVLAVGLAFAAFLALPPLAPSLAVLMATCLLLGAANGAIDVAMNTHATAVERAWDGPIMSSFHAFYSLGGLAGATAAGLAIWAGAAAAPTMAAGSAVLLLAVAATAPFLAVPPLPAVPRAGTVRPHGPVVRLGILALLGFLAEGSLIDWCAVYMVETVGTSQATGAAGYAAFSLAMTTARLTGDRVAARLGPERTLTLSGLVAAAGLGLAVALPHPLLAPAGFALAGLGLANIVPLLFGAAARVPGVAAGDGVAMVAVFGYTGALAGPPLIGFAAEWTSLRTALCGLAVAAAVIVPLVPWALGRRVER</sequence>
<dbReference type="GO" id="GO:0022857">
    <property type="term" value="F:transmembrane transporter activity"/>
    <property type="evidence" value="ECO:0007669"/>
    <property type="project" value="InterPro"/>
</dbReference>
<evidence type="ECO:0000256" key="3">
    <source>
        <dbReference type="ARBA" id="ARBA00022989"/>
    </source>
</evidence>
<dbReference type="SUPFAM" id="SSF103473">
    <property type="entry name" value="MFS general substrate transporter"/>
    <property type="match status" value="1"/>
</dbReference>
<gene>
    <name evidence="6" type="ORF">EDC65_3764</name>
</gene>
<keyword evidence="7" id="KW-1185">Reference proteome</keyword>
<proteinExistence type="predicted"/>
<reference evidence="6 7" key="1">
    <citation type="submission" date="2018-11" db="EMBL/GenBank/DDBJ databases">
        <title>Genomic Encyclopedia of Type Strains, Phase IV (KMG-IV): sequencing the most valuable type-strain genomes for metagenomic binning, comparative biology and taxonomic classification.</title>
        <authorList>
            <person name="Goeker M."/>
        </authorList>
    </citation>
    <scope>NUCLEOTIDE SEQUENCE [LARGE SCALE GENOMIC DNA]</scope>
    <source>
        <strain evidence="6 7">DSM 5900</strain>
    </source>
</reference>
<feature type="transmembrane region" description="Helical" evidence="5">
    <location>
        <begin position="144"/>
        <end position="165"/>
    </location>
</feature>
<feature type="transmembrane region" description="Helical" evidence="5">
    <location>
        <begin position="299"/>
        <end position="321"/>
    </location>
</feature>
<dbReference type="AlphaFoldDB" id="A0A3N1KY94"/>
<evidence type="ECO:0000313" key="7">
    <source>
        <dbReference type="Proteomes" id="UP000278222"/>
    </source>
</evidence>
<dbReference type="PANTHER" id="PTHR23514">
    <property type="entry name" value="BYPASS OF STOP CODON PROTEIN 6"/>
    <property type="match status" value="1"/>
</dbReference>
<dbReference type="Proteomes" id="UP000278222">
    <property type="component" value="Unassembled WGS sequence"/>
</dbReference>
<dbReference type="GO" id="GO:0016020">
    <property type="term" value="C:membrane"/>
    <property type="evidence" value="ECO:0007669"/>
    <property type="project" value="UniProtKB-SubCell"/>
</dbReference>
<evidence type="ECO:0000256" key="1">
    <source>
        <dbReference type="ARBA" id="ARBA00004141"/>
    </source>
</evidence>
<evidence type="ECO:0000256" key="4">
    <source>
        <dbReference type="ARBA" id="ARBA00023136"/>
    </source>
</evidence>
<evidence type="ECO:0000256" key="5">
    <source>
        <dbReference type="SAM" id="Phobius"/>
    </source>
</evidence>
<feature type="transmembrane region" description="Helical" evidence="5">
    <location>
        <begin position="171"/>
        <end position="191"/>
    </location>
</feature>
<feature type="transmembrane region" description="Helical" evidence="5">
    <location>
        <begin position="360"/>
        <end position="382"/>
    </location>
</feature>
<evidence type="ECO:0000256" key="2">
    <source>
        <dbReference type="ARBA" id="ARBA00022692"/>
    </source>
</evidence>
<feature type="transmembrane region" description="Helical" evidence="5">
    <location>
        <begin position="275"/>
        <end position="293"/>
    </location>
</feature>
<name>A0A3N1KY94_9PROT</name>
<dbReference type="Pfam" id="PF07690">
    <property type="entry name" value="MFS_1"/>
    <property type="match status" value="1"/>
</dbReference>
<feature type="transmembrane region" description="Helical" evidence="5">
    <location>
        <begin position="20"/>
        <end position="39"/>
    </location>
</feature>
<feature type="transmembrane region" description="Helical" evidence="5">
    <location>
        <begin position="51"/>
        <end position="69"/>
    </location>
</feature>
<dbReference type="Gene3D" id="1.20.1250.20">
    <property type="entry name" value="MFS general substrate transporter like domains"/>
    <property type="match status" value="2"/>
</dbReference>
<dbReference type="RefSeq" id="WP_142235859.1">
    <property type="nucleotide sequence ID" value="NZ_AP019700.1"/>
</dbReference>
<dbReference type="PANTHER" id="PTHR23514:SF13">
    <property type="entry name" value="INNER MEMBRANE PROTEIN YBJJ"/>
    <property type="match status" value="1"/>
</dbReference>
<dbReference type="OrthoDB" id="9810941at2"/>
<feature type="transmembrane region" description="Helical" evidence="5">
    <location>
        <begin position="333"/>
        <end position="354"/>
    </location>
</feature>